<reference evidence="1 2" key="1">
    <citation type="submission" date="2017-02" db="EMBL/GenBank/DDBJ databases">
        <title>The new phylogeny of genus Mycobacterium.</title>
        <authorList>
            <person name="Tortoli E."/>
            <person name="Trovato A."/>
            <person name="Cirillo D.M."/>
        </authorList>
    </citation>
    <scope>NUCLEOTIDE SEQUENCE [LARGE SCALE GENOMIC DNA]</scope>
    <source>
        <strain evidence="1 2">DSM 44471</strain>
    </source>
</reference>
<dbReference type="RefSeq" id="WP_083071968.1">
    <property type="nucleotide sequence ID" value="NZ_AP022615.1"/>
</dbReference>
<dbReference type="AlphaFoldDB" id="A0A1X0DVT7"/>
<keyword evidence="2" id="KW-1185">Reference proteome</keyword>
<comment type="caution">
    <text evidence="1">The sequence shown here is derived from an EMBL/GenBank/DDBJ whole genome shotgun (WGS) entry which is preliminary data.</text>
</comment>
<accession>A0A1X0DVT7</accession>
<dbReference type="Gene3D" id="1.10.287.850">
    <property type="entry name" value="HP0062-like domain"/>
    <property type="match status" value="1"/>
</dbReference>
<dbReference type="SUPFAM" id="SSF140459">
    <property type="entry name" value="PE/PPE dimer-like"/>
    <property type="match status" value="1"/>
</dbReference>
<evidence type="ECO:0000313" key="1">
    <source>
        <dbReference type="EMBL" id="ORA76544.1"/>
    </source>
</evidence>
<dbReference type="Pfam" id="PF00934">
    <property type="entry name" value="PE"/>
    <property type="match status" value="1"/>
</dbReference>
<gene>
    <name evidence="1" type="ORF">BST25_00195</name>
</gene>
<dbReference type="InterPro" id="IPR000084">
    <property type="entry name" value="PE-PGRS_N"/>
</dbReference>
<proteinExistence type="predicted"/>
<dbReference type="EMBL" id="MVHR01000001">
    <property type="protein sequence ID" value="ORA76544.1"/>
    <property type="molecule type" value="Genomic_DNA"/>
</dbReference>
<evidence type="ECO:0000313" key="2">
    <source>
        <dbReference type="Proteomes" id="UP000192566"/>
    </source>
</evidence>
<organism evidence="1 2">
    <name type="scientific">Mycobacterium heidelbergense</name>
    <dbReference type="NCBI Taxonomy" id="53376"/>
    <lineage>
        <taxon>Bacteria</taxon>
        <taxon>Bacillati</taxon>
        <taxon>Actinomycetota</taxon>
        <taxon>Actinomycetes</taxon>
        <taxon>Mycobacteriales</taxon>
        <taxon>Mycobacteriaceae</taxon>
        <taxon>Mycobacterium</taxon>
        <taxon>Mycobacterium simiae complex</taxon>
    </lineage>
</organism>
<dbReference type="Proteomes" id="UP000192566">
    <property type="component" value="Unassembled WGS sequence"/>
</dbReference>
<name>A0A1X0DVT7_MYCHE</name>
<protein>
    <submittedName>
        <fullName evidence="1">Uncharacterized protein</fullName>
    </submittedName>
</protein>
<sequence>MSLTVTPAALASAGQGVHAIGRTLGEANAQANAPTSTMVPAAADQVSAGIATIFNGYGAIWQDIAAQAAAWQAQFAQLLGAAEFAYVNVEYAATHLMDFNDPWIELIEFI</sequence>
<dbReference type="InterPro" id="IPR038332">
    <property type="entry name" value="PPE_sf"/>
</dbReference>